<dbReference type="Proteomes" id="UP000321424">
    <property type="component" value="Unassembled WGS sequence"/>
</dbReference>
<accession>A0A511MJE1</accession>
<feature type="transmembrane region" description="Helical" evidence="1">
    <location>
        <begin position="512"/>
        <end position="533"/>
    </location>
</feature>
<feature type="transmembrane region" description="Helical" evidence="1">
    <location>
        <begin position="184"/>
        <end position="202"/>
    </location>
</feature>
<keyword evidence="1" id="KW-0472">Membrane</keyword>
<comment type="caution">
    <text evidence="2">The sequence shown here is derived from an EMBL/GenBank/DDBJ whole genome shotgun (WGS) entry which is preliminary data.</text>
</comment>
<feature type="transmembrane region" description="Helical" evidence="1">
    <location>
        <begin position="436"/>
        <end position="456"/>
    </location>
</feature>
<evidence type="ECO:0000313" key="2">
    <source>
        <dbReference type="EMBL" id="GEM40709.1"/>
    </source>
</evidence>
<feature type="transmembrane region" description="Helical" evidence="1">
    <location>
        <begin position="336"/>
        <end position="354"/>
    </location>
</feature>
<evidence type="ECO:0008006" key="4">
    <source>
        <dbReference type="Google" id="ProtNLM"/>
    </source>
</evidence>
<feature type="transmembrane region" description="Helical" evidence="1">
    <location>
        <begin position="128"/>
        <end position="148"/>
    </location>
</feature>
<keyword evidence="1" id="KW-1133">Transmembrane helix</keyword>
<feature type="transmembrane region" description="Helical" evidence="1">
    <location>
        <begin position="223"/>
        <end position="242"/>
    </location>
</feature>
<feature type="transmembrane region" description="Helical" evidence="1">
    <location>
        <begin position="360"/>
        <end position="378"/>
    </location>
</feature>
<feature type="transmembrane region" description="Helical" evidence="1">
    <location>
        <begin position="26"/>
        <end position="46"/>
    </location>
</feature>
<feature type="transmembrane region" description="Helical" evidence="1">
    <location>
        <begin position="58"/>
        <end position="79"/>
    </location>
</feature>
<organism evidence="2 3">
    <name type="scientific">Nocardia ninae NBRC 108245</name>
    <dbReference type="NCBI Taxonomy" id="1210091"/>
    <lineage>
        <taxon>Bacteria</taxon>
        <taxon>Bacillati</taxon>
        <taxon>Actinomycetota</taxon>
        <taxon>Actinomycetes</taxon>
        <taxon>Mycobacteriales</taxon>
        <taxon>Nocardiaceae</taxon>
        <taxon>Nocardia</taxon>
    </lineage>
</organism>
<evidence type="ECO:0000313" key="3">
    <source>
        <dbReference type="Proteomes" id="UP000321424"/>
    </source>
</evidence>
<feature type="transmembrane region" description="Helical" evidence="1">
    <location>
        <begin position="468"/>
        <end position="488"/>
    </location>
</feature>
<gene>
    <name evidence="2" type="ORF">NN4_52280</name>
</gene>
<feature type="transmembrane region" description="Helical" evidence="1">
    <location>
        <begin position="254"/>
        <end position="274"/>
    </location>
</feature>
<feature type="transmembrane region" description="Helical" evidence="1">
    <location>
        <begin position="286"/>
        <end position="305"/>
    </location>
</feature>
<dbReference type="AlphaFoldDB" id="A0A511MJE1"/>
<proteinExistence type="predicted"/>
<sequence length="539" mass="57186">MGGGEHPETAIGRALSRYRVRYSPGLSGLGLVTAAALAWAFIPTLLTQLKDTDLASQIAANTILNLAKCLVAAAIVLSFRSPRIREAVRLVRVVMRDRRLRRMVVLDGLLIGASNLLFLLALSQGNPAAATLIMNSWPVVATTLLVRFMPRLRVVGGLQLSQATLALLGVMVIVLAAHTHGDSALSLAYAGGAAIAQGAVVVTHQRFLQAIGAEWEQQPLWQALRGGIATIASLVLLVPALLVAPPHLQLPAEAMASLTLAGALWAVSGIFFHMGVMRSENPFITIPWMLAPLLSALLAAMAQGAPITPDIFIGGAIVLSANAMLMLMIEPSRNVAILMITIVFSACAVLTIRGRGIADYYSIVQALAAFFAVTYGFLATRLDGHRTAAELMRLRWSKFAELSSMQSSVASSQISMAELASLRADRDGSAHLRLRLFPISESLAVTALGLGSCVIVTYARPSGRASDVIAFLIVSSVLFAVILLWTSFGGRAEQREKSGTIVGSPAEAGEAIYGYFCAMAAYLSITLAILLGAPNWPRL</sequence>
<feature type="transmembrane region" description="Helical" evidence="1">
    <location>
        <begin position="311"/>
        <end position="329"/>
    </location>
</feature>
<keyword evidence="3" id="KW-1185">Reference proteome</keyword>
<keyword evidence="1" id="KW-0812">Transmembrane</keyword>
<feature type="transmembrane region" description="Helical" evidence="1">
    <location>
        <begin position="160"/>
        <end position="178"/>
    </location>
</feature>
<protein>
    <recommendedName>
        <fullName evidence="4">EamA domain-containing protein</fullName>
    </recommendedName>
</protein>
<feature type="transmembrane region" description="Helical" evidence="1">
    <location>
        <begin position="100"/>
        <end position="122"/>
    </location>
</feature>
<dbReference type="EMBL" id="BJXA01000040">
    <property type="protein sequence ID" value="GEM40709.1"/>
    <property type="molecule type" value="Genomic_DNA"/>
</dbReference>
<evidence type="ECO:0000256" key="1">
    <source>
        <dbReference type="SAM" id="Phobius"/>
    </source>
</evidence>
<reference evidence="2 3" key="1">
    <citation type="submission" date="2019-07" db="EMBL/GenBank/DDBJ databases">
        <title>Whole genome shotgun sequence of Nocardia ninae NBRC 108245.</title>
        <authorList>
            <person name="Hosoyama A."/>
            <person name="Uohara A."/>
            <person name="Ohji S."/>
            <person name="Ichikawa N."/>
        </authorList>
    </citation>
    <scope>NUCLEOTIDE SEQUENCE [LARGE SCALE GENOMIC DNA]</scope>
    <source>
        <strain evidence="2 3">NBRC 108245</strain>
    </source>
</reference>
<name>A0A511MJE1_9NOCA</name>